<dbReference type="InterPro" id="IPR002052">
    <property type="entry name" value="DNA_methylase_N6_adenine_CS"/>
</dbReference>
<accession>A0ABM4CXC4</accession>
<dbReference type="SUPFAM" id="SSF53335">
    <property type="entry name" value="S-adenosyl-L-methionine-dependent methyltransferases"/>
    <property type="match status" value="1"/>
</dbReference>
<proteinExistence type="inferred from homology"/>
<dbReference type="PANTHER" id="PTHR12829:SF4">
    <property type="entry name" value="N(6)-ADENINE-SPECIFIC METHYLTRANSFERASE METTL4"/>
    <property type="match status" value="1"/>
</dbReference>
<dbReference type="InterPro" id="IPR029063">
    <property type="entry name" value="SAM-dependent_MTases_sf"/>
</dbReference>
<name>A0ABM4CXC4_HYDVU</name>
<keyword evidence="2" id="KW-1185">Reference proteome</keyword>
<keyword evidence="3" id="KW-0489">Methyltransferase</keyword>
<evidence type="ECO:0000313" key="2">
    <source>
        <dbReference type="Proteomes" id="UP001652625"/>
    </source>
</evidence>
<dbReference type="Proteomes" id="UP001652625">
    <property type="component" value="Chromosome 11"/>
</dbReference>
<dbReference type="PROSITE" id="PS00092">
    <property type="entry name" value="N6_MTASE"/>
    <property type="match status" value="1"/>
</dbReference>
<gene>
    <name evidence="3" type="primary">LOC100203523</name>
</gene>
<dbReference type="Pfam" id="PF05063">
    <property type="entry name" value="MT-A70"/>
    <property type="match status" value="1"/>
</dbReference>
<dbReference type="InterPro" id="IPR007757">
    <property type="entry name" value="MT-A70-like"/>
</dbReference>
<dbReference type="GeneID" id="100203523"/>
<dbReference type="PROSITE" id="PS51143">
    <property type="entry name" value="MT_A70"/>
    <property type="match status" value="1"/>
</dbReference>
<dbReference type="GO" id="GO:0008168">
    <property type="term" value="F:methyltransferase activity"/>
    <property type="evidence" value="ECO:0007669"/>
    <property type="project" value="UniProtKB-KW"/>
</dbReference>
<reference evidence="3" key="1">
    <citation type="submission" date="2025-08" db="UniProtKB">
        <authorList>
            <consortium name="RefSeq"/>
        </authorList>
    </citation>
    <scope>IDENTIFICATION</scope>
</reference>
<dbReference type="GO" id="GO:0032259">
    <property type="term" value="P:methylation"/>
    <property type="evidence" value="ECO:0007669"/>
    <property type="project" value="UniProtKB-KW"/>
</dbReference>
<dbReference type="PANTHER" id="PTHR12829">
    <property type="entry name" value="N6-ADENOSINE-METHYLTRANSFERASE"/>
    <property type="match status" value="1"/>
</dbReference>
<organism evidence="2 3">
    <name type="scientific">Hydra vulgaris</name>
    <name type="common">Hydra</name>
    <name type="synonym">Hydra attenuata</name>
    <dbReference type="NCBI Taxonomy" id="6087"/>
    <lineage>
        <taxon>Eukaryota</taxon>
        <taxon>Metazoa</taxon>
        <taxon>Cnidaria</taxon>
        <taxon>Hydrozoa</taxon>
        <taxon>Hydroidolina</taxon>
        <taxon>Anthoathecata</taxon>
        <taxon>Aplanulata</taxon>
        <taxon>Hydridae</taxon>
        <taxon>Hydra</taxon>
    </lineage>
</organism>
<dbReference type="RefSeq" id="XP_065666584.1">
    <property type="nucleotide sequence ID" value="XM_065810512.1"/>
</dbReference>
<protein>
    <submittedName>
        <fullName evidence="3">N(6)-adenine-specific methyltransferase METTL4 isoform X2</fullName>
    </submittedName>
</protein>
<sequence length="376" mass="44109">MAIVFSGQFGWLVDHFKSISLSVIDSNYTCDPKLFIVNKYGFRKSSFNLFINESLNKKQQYYELSLEHKKKEKKKNKRKHPLNAGEIRMIEYHNEHVEFISSATKELLCGNKLSFTDKAENNFKNLNLCEVYLGKNLHEGFNIVCLEDQIYKNSLTNTCTVVYQNERYLIPPKSSFIVSDFSKLSYLVKKDIVYDLIVIDPPWENKSAKRKKDYTTLPEYDLKKIPIQRLLSKHGIVAIWVTNKPKYIDFVKHQLFVEWGVRVVAHWHWVKVTNDGEFVTDFSSIHKRPYEPLLLGQRENHELRFCEIPERKVICSVPCNIHSRKPPLNFILSSYVPEDALCLEMFARNLLPGWLSWGNEVLKFQNTKYFCKTTSS</sequence>
<comment type="similarity">
    <text evidence="1">Belongs to the MT-A70-like family.</text>
</comment>
<evidence type="ECO:0000256" key="1">
    <source>
        <dbReference type="PROSITE-ProRule" id="PRU00489"/>
    </source>
</evidence>
<keyword evidence="3" id="KW-0808">Transferase</keyword>
<evidence type="ECO:0000313" key="3">
    <source>
        <dbReference type="RefSeq" id="XP_065666584.1"/>
    </source>
</evidence>